<evidence type="ECO:0000256" key="4">
    <source>
        <dbReference type="ARBA" id="ARBA00022691"/>
    </source>
</evidence>
<dbReference type="InterPro" id="IPR052190">
    <property type="entry name" value="Euk-Arch_PrmC-MTase"/>
</dbReference>
<dbReference type="SUPFAM" id="SSF53335">
    <property type="entry name" value="S-adenosyl-L-methionine-dependent methyltransferases"/>
    <property type="match status" value="1"/>
</dbReference>
<comment type="caution">
    <text evidence="5">The sequence shown here is derived from an EMBL/GenBank/DDBJ whole genome shotgun (WGS) entry which is preliminary data.</text>
</comment>
<dbReference type="GO" id="GO:0003676">
    <property type="term" value="F:nucleic acid binding"/>
    <property type="evidence" value="ECO:0007669"/>
    <property type="project" value="InterPro"/>
</dbReference>
<evidence type="ECO:0000256" key="1">
    <source>
        <dbReference type="ARBA" id="ARBA00006149"/>
    </source>
</evidence>
<dbReference type="InterPro" id="IPR004557">
    <property type="entry name" value="PrmC-related"/>
</dbReference>
<evidence type="ECO:0000256" key="2">
    <source>
        <dbReference type="ARBA" id="ARBA00022603"/>
    </source>
</evidence>
<evidence type="ECO:0000256" key="3">
    <source>
        <dbReference type="ARBA" id="ARBA00022679"/>
    </source>
</evidence>
<dbReference type="InterPro" id="IPR029063">
    <property type="entry name" value="SAM-dependent_MTases_sf"/>
</dbReference>
<evidence type="ECO:0000313" key="5">
    <source>
        <dbReference type="EMBL" id="HIP84165.1"/>
    </source>
</evidence>
<name>A0A832ZAX2_9EURY</name>
<dbReference type="GO" id="GO:0032259">
    <property type="term" value="P:methylation"/>
    <property type="evidence" value="ECO:0007669"/>
    <property type="project" value="UniProtKB-KW"/>
</dbReference>
<reference evidence="5" key="1">
    <citation type="journal article" date="2020" name="ISME J.">
        <title>Gammaproteobacteria mediating utilization of methyl-, sulfur- and petroleum organic compounds in deep ocean hydrothermal plumes.</title>
        <authorList>
            <person name="Zhou Z."/>
            <person name="Liu Y."/>
            <person name="Pan J."/>
            <person name="Cron B.R."/>
            <person name="Toner B.M."/>
            <person name="Anantharaman K."/>
            <person name="Breier J.A."/>
            <person name="Dick G.J."/>
            <person name="Li M."/>
        </authorList>
    </citation>
    <scope>NUCLEOTIDE SEQUENCE</scope>
    <source>
        <strain evidence="5">SZUA-1453</strain>
    </source>
</reference>
<protein>
    <submittedName>
        <fullName evidence="5">Methyltransferase domain-containing protein</fullName>
    </submittedName>
</protein>
<keyword evidence="3 5" id="KW-0808">Transferase</keyword>
<dbReference type="AlphaFoldDB" id="A0A832ZAX2"/>
<organism evidence="5 6">
    <name type="scientific">Methanothermococcus okinawensis</name>
    <dbReference type="NCBI Taxonomy" id="155863"/>
    <lineage>
        <taxon>Archaea</taxon>
        <taxon>Methanobacteriati</taxon>
        <taxon>Methanobacteriota</taxon>
        <taxon>Methanomada group</taxon>
        <taxon>Methanococci</taxon>
        <taxon>Methanococcales</taxon>
        <taxon>Methanococcaceae</taxon>
        <taxon>Methanothermococcus</taxon>
    </lineage>
</organism>
<evidence type="ECO:0000313" key="6">
    <source>
        <dbReference type="Proteomes" id="UP000643554"/>
    </source>
</evidence>
<dbReference type="InterPro" id="IPR002052">
    <property type="entry name" value="DNA_methylase_N6_adenine_CS"/>
</dbReference>
<dbReference type="GO" id="GO:0035657">
    <property type="term" value="C:eRF1 methyltransferase complex"/>
    <property type="evidence" value="ECO:0007669"/>
    <property type="project" value="TreeGrafter"/>
</dbReference>
<accession>A0A832ZAX2</accession>
<dbReference type="Pfam" id="PF06325">
    <property type="entry name" value="PrmA"/>
    <property type="match status" value="1"/>
</dbReference>
<dbReference type="CDD" id="cd02440">
    <property type="entry name" value="AdoMet_MTases"/>
    <property type="match status" value="1"/>
</dbReference>
<gene>
    <name evidence="5" type="ORF">EYH15_01565</name>
</gene>
<dbReference type="Proteomes" id="UP000643554">
    <property type="component" value="Unassembled WGS sequence"/>
</dbReference>
<dbReference type="GO" id="GO:0008276">
    <property type="term" value="F:protein methyltransferase activity"/>
    <property type="evidence" value="ECO:0007669"/>
    <property type="project" value="TreeGrafter"/>
</dbReference>
<comment type="similarity">
    <text evidence="1">Belongs to the eukaryotic/archaeal PrmC-related family.</text>
</comment>
<dbReference type="PANTHER" id="PTHR45875">
    <property type="entry name" value="METHYLTRANSFERASE N6AMT1"/>
    <property type="match status" value="1"/>
</dbReference>
<keyword evidence="2 5" id="KW-0489">Methyltransferase</keyword>
<dbReference type="PANTHER" id="PTHR45875:SF1">
    <property type="entry name" value="METHYLTRANSFERASE N6AMT1"/>
    <property type="match status" value="1"/>
</dbReference>
<sequence length="212" mass="24223">MERRIRIGDILLKTHPLVYEPAEDSILLMDNITDVRGKKVLDMGTGTGVQAINALKRGCDTAVGVDINPYGVELSRKNAELNNLKLDREVFFFQGDLFRGIDKVLEKLNIDRFDVILFNPPYLPTSQGERLKGYINYAFDGGVDGRKLIDRFISESGRYLKEDGIIQIVQSSLTGERKTFEMLKRHGFQGEKTASLRFFYEEIQLITAWKVR</sequence>
<dbReference type="NCBIfam" id="TIGR00537">
    <property type="entry name" value="hemK_rel_arch"/>
    <property type="match status" value="1"/>
</dbReference>
<dbReference type="EMBL" id="DQUI01000027">
    <property type="protein sequence ID" value="HIP84165.1"/>
    <property type="molecule type" value="Genomic_DNA"/>
</dbReference>
<dbReference type="Gene3D" id="3.40.50.150">
    <property type="entry name" value="Vaccinia Virus protein VP39"/>
    <property type="match status" value="1"/>
</dbReference>
<dbReference type="NCBIfam" id="NF011529">
    <property type="entry name" value="PRK14968.1-3"/>
    <property type="match status" value="1"/>
</dbReference>
<dbReference type="GO" id="GO:0008757">
    <property type="term" value="F:S-adenosylmethionine-dependent methyltransferase activity"/>
    <property type="evidence" value="ECO:0007669"/>
    <property type="project" value="TreeGrafter"/>
</dbReference>
<proteinExistence type="inferred from homology"/>
<keyword evidence="4" id="KW-0949">S-adenosyl-L-methionine</keyword>
<dbReference type="PROSITE" id="PS00092">
    <property type="entry name" value="N6_MTASE"/>
    <property type="match status" value="1"/>
</dbReference>